<dbReference type="PANTHER" id="PTHR35011">
    <property type="entry name" value="2,3-DIKETO-L-GULONATE TRAP TRANSPORTER SMALL PERMEASE PROTEIN YIAM"/>
    <property type="match status" value="1"/>
</dbReference>
<dbReference type="AlphaFoldDB" id="A0A934IMM8"/>
<evidence type="ECO:0000313" key="11">
    <source>
        <dbReference type="EMBL" id="MBJ3775027.1"/>
    </source>
</evidence>
<evidence type="ECO:0000256" key="6">
    <source>
        <dbReference type="ARBA" id="ARBA00022989"/>
    </source>
</evidence>
<evidence type="ECO:0000313" key="12">
    <source>
        <dbReference type="Proteomes" id="UP000609531"/>
    </source>
</evidence>
<evidence type="ECO:0000259" key="10">
    <source>
        <dbReference type="Pfam" id="PF04290"/>
    </source>
</evidence>
<organism evidence="11 12">
    <name type="scientific">Acuticoccus mangrovi</name>
    <dbReference type="NCBI Taxonomy" id="2796142"/>
    <lineage>
        <taxon>Bacteria</taxon>
        <taxon>Pseudomonadati</taxon>
        <taxon>Pseudomonadota</taxon>
        <taxon>Alphaproteobacteria</taxon>
        <taxon>Hyphomicrobiales</taxon>
        <taxon>Amorphaceae</taxon>
        <taxon>Acuticoccus</taxon>
    </lineage>
</organism>
<dbReference type="InterPro" id="IPR007387">
    <property type="entry name" value="TRAP_DctQ"/>
</dbReference>
<comment type="subunit">
    <text evidence="9">The complex comprises the extracytoplasmic solute receptor protein and the two transmembrane proteins.</text>
</comment>
<dbReference type="GO" id="GO:0005886">
    <property type="term" value="C:plasma membrane"/>
    <property type="evidence" value="ECO:0007669"/>
    <property type="project" value="UniProtKB-SubCell"/>
</dbReference>
<dbReference type="GO" id="GO:0022857">
    <property type="term" value="F:transmembrane transporter activity"/>
    <property type="evidence" value="ECO:0007669"/>
    <property type="project" value="UniProtKB-UniRule"/>
</dbReference>
<comment type="caution">
    <text evidence="9">Lacks conserved residue(s) required for the propagation of feature annotation.</text>
</comment>
<dbReference type="RefSeq" id="WP_198880921.1">
    <property type="nucleotide sequence ID" value="NZ_JAEKJA010000003.1"/>
</dbReference>
<accession>A0A934IMM8</accession>
<evidence type="ECO:0000256" key="2">
    <source>
        <dbReference type="ARBA" id="ARBA00022448"/>
    </source>
</evidence>
<keyword evidence="6 9" id="KW-1133">Transmembrane helix</keyword>
<keyword evidence="3" id="KW-1003">Cell membrane</keyword>
<evidence type="ECO:0000256" key="9">
    <source>
        <dbReference type="RuleBase" id="RU369079"/>
    </source>
</evidence>
<gene>
    <name evidence="11" type="ORF">JCR33_04970</name>
</gene>
<comment type="subcellular location">
    <subcellularLocation>
        <location evidence="1 9">Cell inner membrane</location>
        <topology evidence="1 9">Multi-pass membrane protein</topology>
    </subcellularLocation>
</comment>
<evidence type="ECO:0000256" key="1">
    <source>
        <dbReference type="ARBA" id="ARBA00004429"/>
    </source>
</evidence>
<evidence type="ECO:0000256" key="7">
    <source>
        <dbReference type="ARBA" id="ARBA00023136"/>
    </source>
</evidence>
<evidence type="ECO:0000256" key="5">
    <source>
        <dbReference type="ARBA" id="ARBA00022692"/>
    </source>
</evidence>
<keyword evidence="7 9" id="KW-0472">Membrane</keyword>
<keyword evidence="5 9" id="KW-0812">Transmembrane</keyword>
<evidence type="ECO:0000256" key="3">
    <source>
        <dbReference type="ARBA" id="ARBA00022475"/>
    </source>
</evidence>
<keyword evidence="2 9" id="KW-0813">Transport</keyword>
<comment type="similarity">
    <text evidence="8 9">Belongs to the TRAP transporter small permease family.</text>
</comment>
<evidence type="ECO:0000256" key="8">
    <source>
        <dbReference type="ARBA" id="ARBA00038436"/>
    </source>
</evidence>
<keyword evidence="12" id="KW-1185">Reference proteome</keyword>
<dbReference type="Proteomes" id="UP000609531">
    <property type="component" value="Unassembled WGS sequence"/>
</dbReference>
<feature type="transmembrane region" description="Helical" evidence="9">
    <location>
        <begin position="97"/>
        <end position="117"/>
    </location>
</feature>
<sequence>MSPSDAPPRNLFLRVIAAVSFVCGIVAALMILTAVAITCQLIFVRFVLNDSTIWQTEVVTYLMISATMLGLPYVQHLRGHVNVDLLPMMLPPTARRVLGAITLLATAAVAAIMTWYGYELFHFAFERNWKSDTVWGAPLWVPYAAIPIGFGLYLVQLAADLVYLPEEVPAAHTSDPGYAD</sequence>
<dbReference type="GO" id="GO:0015740">
    <property type="term" value="P:C4-dicarboxylate transport"/>
    <property type="evidence" value="ECO:0007669"/>
    <property type="project" value="TreeGrafter"/>
</dbReference>
<name>A0A934IMM8_9HYPH</name>
<evidence type="ECO:0000256" key="4">
    <source>
        <dbReference type="ARBA" id="ARBA00022519"/>
    </source>
</evidence>
<dbReference type="Pfam" id="PF04290">
    <property type="entry name" value="DctQ"/>
    <property type="match status" value="1"/>
</dbReference>
<feature type="transmembrane region" description="Helical" evidence="9">
    <location>
        <begin position="137"/>
        <end position="155"/>
    </location>
</feature>
<feature type="domain" description="Tripartite ATP-independent periplasmic transporters DctQ component" evidence="10">
    <location>
        <begin position="35"/>
        <end position="162"/>
    </location>
</feature>
<protein>
    <recommendedName>
        <fullName evidence="9">TRAP transporter small permease protein</fullName>
    </recommendedName>
</protein>
<dbReference type="InterPro" id="IPR055348">
    <property type="entry name" value="DctQ"/>
</dbReference>
<comment type="caution">
    <text evidence="11">The sequence shown here is derived from an EMBL/GenBank/DDBJ whole genome shotgun (WGS) entry which is preliminary data.</text>
</comment>
<proteinExistence type="inferred from homology"/>
<reference evidence="11" key="1">
    <citation type="submission" date="2020-12" db="EMBL/GenBank/DDBJ databases">
        <title>Bacterial taxonomy.</title>
        <authorList>
            <person name="Pan X."/>
        </authorList>
    </citation>
    <scope>NUCLEOTIDE SEQUENCE</scope>
    <source>
        <strain evidence="11">B2012</strain>
    </source>
</reference>
<dbReference type="EMBL" id="JAEKJA010000003">
    <property type="protein sequence ID" value="MBJ3775027.1"/>
    <property type="molecule type" value="Genomic_DNA"/>
</dbReference>
<dbReference type="PANTHER" id="PTHR35011:SF10">
    <property type="entry name" value="TRAP TRANSPORTER SMALL PERMEASE PROTEIN"/>
    <property type="match status" value="1"/>
</dbReference>
<comment type="function">
    <text evidence="9">Part of the tripartite ATP-independent periplasmic (TRAP) transport system.</text>
</comment>
<keyword evidence="4 9" id="KW-0997">Cell inner membrane</keyword>
<feature type="transmembrane region" description="Helical" evidence="9">
    <location>
        <begin position="12"/>
        <end position="43"/>
    </location>
</feature>